<dbReference type="Pfam" id="PF02121">
    <property type="entry name" value="IP_trans"/>
    <property type="match status" value="1"/>
</dbReference>
<protein>
    <recommendedName>
        <fullName evidence="2">Phosphatidylinositol transfer protein N-terminal domain-containing protein</fullName>
    </recommendedName>
</protein>
<keyword evidence="1" id="KW-0732">Signal</keyword>
<dbReference type="EMBL" id="CAXLJM020000033">
    <property type="protein sequence ID" value="CAL8101013.1"/>
    <property type="molecule type" value="Genomic_DNA"/>
</dbReference>
<sequence>MALRKFNGLIRTLLPASALMGMEEAWNAYPYCRTIITNEFMGDDFNITVESMHCPGRGELENVHRLPPDQLADREVVVIDIASDLGETSDYNPKEDPAVFKSLKTGRGPLKPGWTKSVFPPHWNKIIHIQMKPPKL</sequence>
<dbReference type="Gene3D" id="3.30.530.20">
    <property type="match status" value="1"/>
</dbReference>
<proteinExistence type="predicted"/>
<dbReference type="InterPro" id="IPR001666">
    <property type="entry name" value="PI_transfer"/>
</dbReference>
<feature type="domain" description="Phosphatidylinositol transfer protein N-terminal" evidence="2">
    <location>
        <begin position="5"/>
        <end position="118"/>
    </location>
</feature>
<dbReference type="PANTHER" id="PTHR10658">
    <property type="entry name" value="PHOSPHATIDYLINOSITOL TRANSFER PROTEIN"/>
    <property type="match status" value="1"/>
</dbReference>
<evidence type="ECO:0000313" key="4">
    <source>
        <dbReference type="Proteomes" id="UP001642540"/>
    </source>
</evidence>
<dbReference type="InterPro" id="IPR055261">
    <property type="entry name" value="PI_transfer_N"/>
</dbReference>
<dbReference type="PANTHER" id="PTHR10658:SF11">
    <property type="entry name" value="VIBRATOR, ISOFORM B"/>
    <property type="match status" value="1"/>
</dbReference>
<organism evidence="3 4">
    <name type="scientific">Orchesella dallaii</name>
    <dbReference type="NCBI Taxonomy" id="48710"/>
    <lineage>
        <taxon>Eukaryota</taxon>
        <taxon>Metazoa</taxon>
        <taxon>Ecdysozoa</taxon>
        <taxon>Arthropoda</taxon>
        <taxon>Hexapoda</taxon>
        <taxon>Collembola</taxon>
        <taxon>Entomobryomorpha</taxon>
        <taxon>Entomobryoidea</taxon>
        <taxon>Orchesellidae</taxon>
        <taxon>Orchesellinae</taxon>
        <taxon>Orchesella</taxon>
    </lineage>
</organism>
<dbReference type="SUPFAM" id="SSF55961">
    <property type="entry name" value="Bet v1-like"/>
    <property type="match status" value="1"/>
</dbReference>
<dbReference type="InterPro" id="IPR023393">
    <property type="entry name" value="START-like_dom_sf"/>
</dbReference>
<dbReference type="PRINTS" id="PR00391">
    <property type="entry name" value="PITRANSFER"/>
</dbReference>
<evidence type="ECO:0000259" key="2">
    <source>
        <dbReference type="Pfam" id="PF02121"/>
    </source>
</evidence>
<comment type="caution">
    <text evidence="3">The sequence shown here is derived from an EMBL/GenBank/DDBJ whole genome shotgun (WGS) entry which is preliminary data.</text>
</comment>
<dbReference type="Proteomes" id="UP001642540">
    <property type="component" value="Unassembled WGS sequence"/>
</dbReference>
<feature type="signal peptide" evidence="1">
    <location>
        <begin position="1"/>
        <end position="18"/>
    </location>
</feature>
<accession>A0ABP1QIK7</accession>
<keyword evidence="4" id="KW-1185">Reference proteome</keyword>
<reference evidence="3 4" key="1">
    <citation type="submission" date="2024-08" db="EMBL/GenBank/DDBJ databases">
        <authorList>
            <person name="Cucini C."/>
            <person name="Frati F."/>
        </authorList>
    </citation>
    <scope>NUCLEOTIDE SEQUENCE [LARGE SCALE GENOMIC DNA]</scope>
</reference>
<name>A0ABP1QIK7_9HEXA</name>
<evidence type="ECO:0000256" key="1">
    <source>
        <dbReference type="SAM" id="SignalP"/>
    </source>
</evidence>
<evidence type="ECO:0000313" key="3">
    <source>
        <dbReference type="EMBL" id="CAL8101013.1"/>
    </source>
</evidence>
<gene>
    <name evidence="3" type="ORF">ODALV1_LOCUS10706</name>
</gene>
<feature type="chain" id="PRO_5045081655" description="Phosphatidylinositol transfer protein N-terminal domain-containing protein" evidence="1">
    <location>
        <begin position="19"/>
        <end position="136"/>
    </location>
</feature>